<reference evidence="3 4" key="1">
    <citation type="submission" date="2021-05" db="EMBL/GenBank/DDBJ databases">
        <title>Roseococcus sp. XZZS9, whole genome shotgun sequencing project.</title>
        <authorList>
            <person name="Zhao G."/>
            <person name="Shen L."/>
        </authorList>
    </citation>
    <scope>NUCLEOTIDE SEQUENCE [LARGE SCALE GENOMIC DNA]</scope>
    <source>
        <strain evidence="3 4">XZZS9</strain>
    </source>
</reference>
<accession>A0ABS5QAE2</accession>
<dbReference type="PANTHER" id="PTHR42928:SF5">
    <property type="entry name" value="BLR1237 PROTEIN"/>
    <property type="match status" value="1"/>
</dbReference>
<keyword evidence="2" id="KW-0732">Signal</keyword>
<sequence length="335" mass="35093">MTPAAPRRTVLAAGLLAPAIAGGQSAGAQAAWAPTRPLRLVIPFPPGGTTDMIGRMVAERMSARLGQTVVVENRPGAGGNLAGEAVVRAEPDGGTLFFTSIGTGAINYAVYGPRMPWKPEDMAAVGLVTRMPNVLMVANRMPVQDMAQFLAFARGRQGEITYGTAGIGSSPHVCMELLSQITGIQLVHVPFRGSGPMLTELMAERVDCGMDNIPSALPFIRDRQIRALGMSGARRASVVPDVPVIAESIPGFEATAWFGVQTSARAPRAAIERLGAEIDAIARDPAFRARLAEFGADGPGLTPEGGTTPAAFEAFLAAEIRKWAEVVQKANLIAG</sequence>
<evidence type="ECO:0000313" key="4">
    <source>
        <dbReference type="Proteomes" id="UP000766336"/>
    </source>
</evidence>
<dbReference type="Gene3D" id="3.40.190.150">
    <property type="entry name" value="Bordetella uptake gene, domain 1"/>
    <property type="match status" value="1"/>
</dbReference>
<evidence type="ECO:0000256" key="2">
    <source>
        <dbReference type="SAM" id="SignalP"/>
    </source>
</evidence>
<gene>
    <name evidence="3" type="ORF">KHU32_05935</name>
</gene>
<dbReference type="EMBL" id="JAHCDA010000001">
    <property type="protein sequence ID" value="MBS7810467.1"/>
    <property type="molecule type" value="Genomic_DNA"/>
</dbReference>
<feature type="signal peptide" evidence="2">
    <location>
        <begin position="1"/>
        <end position="30"/>
    </location>
</feature>
<dbReference type="PIRSF" id="PIRSF017082">
    <property type="entry name" value="YflP"/>
    <property type="match status" value="1"/>
</dbReference>
<comment type="caution">
    <text evidence="3">The sequence shown here is derived from an EMBL/GenBank/DDBJ whole genome shotgun (WGS) entry which is preliminary data.</text>
</comment>
<organism evidence="3 4">
    <name type="scientific">Roseococcus pinisoli</name>
    <dbReference type="NCBI Taxonomy" id="2835040"/>
    <lineage>
        <taxon>Bacteria</taxon>
        <taxon>Pseudomonadati</taxon>
        <taxon>Pseudomonadota</taxon>
        <taxon>Alphaproteobacteria</taxon>
        <taxon>Acetobacterales</taxon>
        <taxon>Roseomonadaceae</taxon>
        <taxon>Roseococcus</taxon>
    </lineage>
</organism>
<dbReference type="InterPro" id="IPR005064">
    <property type="entry name" value="BUG"/>
</dbReference>
<dbReference type="Gene3D" id="3.40.190.10">
    <property type="entry name" value="Periplasmic binding protein-like II"/>
    <property type="match status" value="1"/>
</dbReference>
<dbReference type="InterPro" id="IPR006311">
    <property type="entry name" value="TAT_signal"/>
</dbReference>
<name>A0ABS5QAE2_9PROT</name>
<dbReference type="PROSITE" id="PS51318">
    <property type="entry name" value="TAT"/>
    <property type="match status" value="1"/>
</dbReference>
<dbReference type="RefSeq" id="WP_213669081.1">
    <property type="nucleotide sequence ID" value="NZ_JAHCDA010000001.1"/>
</dbReference>
<comment type="similarity">
    <text evidence="1">Belongs to the UPF0065 (bug) family.</text>
</comment>
<dbReference type="Proteomes" id="UP000766336">
    <property type="component" value="Unassembled WGS sequence"/>
</dbReference>
<dbReference type="PANTHER" id="PTHR42928">
    <property type="entry name" value="TRICARBOXYLATE-BINDING PROTEIN"/>
    <property type="match status" value="1"/>
</dbReference>
<dbReference type="SUPFAM" id="SSF53850">
    <property type="entry name" value="Periplasmic binding protein-like II"/>
    <property type="match status" value="1"/>
</dbReference>
<dbReference type="InterPro" id="IPR042100">
    <property type="entry name" value="Bug_dom1"/>
</dbReference>
<evidence type="ECO:0000256" key="1">
    <source>
        <dbReference type="ARBA" id="ARBA00006987"/>
    </source>
</evidence>
<dbReference type="Pfam" id="PF03401">
    <property type="entry name" value="TctC"/>
    <property type="match status" value="1"/>
</dbReference>
<evidence type="ECO:0000313" key="3">
    <source>
        <dbReference type="EMBL" id="MBS7810467.1"/>
    </source>
</evidence>
<protein>
    <submittedName>
        <fullName evidence="3">Tripartite tricarboxylate transporter substrate binding protein</fullName>
    </submittedName>
</protein>
<feature type="chain" id="PRO_5045993100" evidence="2">
    <location>
        <begin position="31"/>
        <end position="335"/>
    </location>
</feature>
<proteinExistence type="inferred from homology"/>
<keyword evidence="4" id="KW-1185">Reference proteome</keyword>